<evidence type="ECO:0000256" key="1">
    <source>
        <dbReference type="ARBA" id="ARBA00022801"/>
    </source>
</evidence>
<sequence>MILRSRAIWASKGCVIGDAAVRIRGGRIAGVGGYRDLPPDDGETVVDIGESIIFPAFVNAHCHLEYSGLAGEISRDVSFTGWLNQMISIKQSLTHEDHETAWLAGAEMLLRTGCGTVVNIESLPGLYERMAPETLLQVCPFTELIGYHPGDVGEMVDLAKRELMVNASLALNSGLSAHAPYTMTPEALNVLAAYADEHSLSTTIHLAESDDEWELFTAGAGPLYDKMRGLGRVMDDCGTGTPVQHLAKSGGFAKKTLVVHANRLTDDDVHVLRRANADVAHCPRSHDWFGHARFDYDRLAKAGINICLGTDSLASAGGGRETVVLDMFAEMQEFSRNHPNLMSEDILQMATANGAAAMSLENELGQIKDGFMANMTMIPFVGSLSEVPEIIVHHRGPVEMLMIAGRRAFSRGDSIVS</sequence>
<dbReference type="PANTHER" id="PTHR43794:SF11">
    <property type="entry name" value="AMIDOHYDROLASE-RELATED DOMAIN-CONTAINING PROTEIN"/>
    <property type="match status" value="1"/>
</dbReference>
<gene>
    <name evidence="3" type="ORF">METZ01_LOCUS152985</name>
</gene>
<evidence type="ECO:0000313" key="3">
    <source>
        <dbReference type="EMBL" id="SVB00131.1"/>
    </source>
</evidence>
<accession>A0A382AFS0</accession>
<dbReference type="GO" id="GO:0016810">
    <property type="term" value="F:hydrolase activity, acting on carbon-nitrogen (but not peptide) bonds"/>
    <property type="evidence" value="ECO:0007669"/>
    <property type="project" value="InterPro"/>
</dbReference>
<evidence type="ECO:0000259" key="2">
    <source>
        <dbReference type="Pfam" id="PF01979"/>
    </source>
</evidence>
<dbReference type="InterPro" id="IPR006680">
    <property type="entry name" value="Amidohydro-rel"/>
</dbReference>
<dbReference type="PANTHER" id="PTHR43794">
    <property type="entry name" value="AMINOHYDROLASE SSNA-RELATED"/>
    <property type="match status" value="1"/>
</dbReference>
<proteinExistence type="predicted"/>
<feature type="domain" description="Amidohydrolase-related" evidence="2">
    <location>
        <begin position="52"/>
        <end position="405"/>
    </location>
</feature>
<dbReference type="SUPFAM" id="SSF51556">
    <property type="entry name" value="Metallo-dependent hydrolases"/>
    <property type="match status" value="1"/>
</dbReference>
<name>A0A382AFS0_9ZZZZ</name>
<dbReference type="InterPro" id="IPR050287">
    <property type="entry name" value="MTA/SAH_deaminase"/>
</dbReference>
<dbReference type="EMBL" id="UINC01025125">
    <property type="protein sequence ID" value="SVB00131.1"/>
    <property type="molecule type" value="Genomic_DNA"/>
</dbReference>
<dbReference type="SUPFAM" id="SSF51338">
    <property type="entry name" value="Composite domain of metallo-dependent hydrolases"/>
    <property type="match status" value="1"/>
</dbReference>
<dbReference type="InterPro" id="IPR011059">
    <property type="entry name" value="Metal-dep_hydrolase_composite"/>
</dbReference>
<keyword evidence="1" id="KW-0378">Hydrolase</keyword>
<reference evidence="3" key="1">
    <citation type="submission" date="2018-05" db="EMBL/GenBank/DDBJ databases">
        <authorList>
            <person name="Lanie J.A."/>
            <person name="Ng W.-L."/>
            <person name="Kazmierczak K.M."/>
            <person name="Andrzejewski T.M."/>
            <person name="Davidsen T.M."/>
            <person name="Wayne K.J."/>
            <person name="Tettelin H."/>
            <person name="Glass J.I."/>
            <person name="Rusch D."/>
            <person name="Podicherti R."/>
            <person name="Tsui H.-C.T."/>
            <person name="Winkler M.E."/>
        </authorList>
    </citation>
    <scope>NUCLEOTIDE SEQUENCE</scope>
</reference>
<protein>
    <recommendedName>
        <fullName evidence="2">Amidohydrolase-related domain-containing protein</fullName>
    </recommendedName>
</protein>
<dbReference type="Gene3D" id="3.20.20.140">
    <property type="entry name" value="Metal-dependent hydrolases"/>
    <property type="match status" value="1"/>
</dbReference>
<dbReference type="Pfam" id="PF01979">
    <property type="entry name" value="Amidohydro_1"/>
    <property type="match status" value="1"/>
</dbReference>
<organism evidence="3">
    <name type="scientific">marine metagenome</name>
    <dbReference type="NCBI Taxonomy" id="408172"/>
    <lineage>
        <taxon>unclassified sequences</taxon>
        <taxon>metagenomes</taxon>
        <taxon>ecological metagenomes</taxon>
    </lineage>
</organism>
<dbReference type="InterPro" id="IPR032466">
    <property type="entry name" value="Metal_Hydrolase"/>
</dbReference>
<dbReference type="AlphaFoldDB" id="A0A382AFS0"/>